<proteinExistence type="inferred from homology"/>
<evidence type="ECO:0000256" key="1">
    <source>
        <dbReference type="ARBA" id="ARBA00005474"/>
    </source>
</evidence>
<accession>A0AA86W024</accession>
<evidence type="ECO:0000313" key="5">
    <source>
        <dbReference type="Proteomes" id="UP001189624"/>
    </source>
</evidence>
<protein>
    <recommendedName>
        <fullName evidence="3">LOB domain-containing protein</fullName>
    </recommendedName>
</protein>
<keyword evidence="5" id="KW-1185">Reference proteome</keyword>
<gene>
    <name evidence="4" type="ORF">AYBTSS11_LOCUS23411</name>
</gene>
<evidence type="ECO:0000259" key="3">
    <source>
        <dbReference type="Pfam" id="PF03195"/>
    </source>
</evidence>
<evidence type="ECO:0000256" key="2">
    <source>
        <dbReference type="SAM" id="SignalP"/>
    </source>
</evidence>
<feature type="chain" id="PRO_5041696848" description="LOB domain-containing protein" evidence="2">
    <location>
        <begin position="27"/>
        <end position="204"/>
    </location>
</feature>
<comment type="similarity">
    <text evidence="1">Belongs to the LOB domain-containing protein family.</text>
</comment>
<dbReference type="Gramene" id="rna-AYBTSS11_LOCUS23411">
    <property type="protein sequence ID" value="CAJ1971410.1"/>
    <property type="gene ID" value="gene-AYBTSS11_LOCUS23411"/>
</dbReference>
<keyword evidence="2" id="KW-0732">Signal</keyword>
<name>A0AA86W024_9FABA</name>
<sequence length="204" mass="23203">MKARVLGNLWRRLCLFLSLLACFCRSPRLSFGFFRTQTLPSHVYLLESGGESEKHRKRVIIAATGSAIMYGQGVQLAGIREEDALQIAFSLHISLPKILKDFPLFIKSMVAATLAKCFRIEDPVYGCVGIISKLYEQIRNTEIELAQVQTQITCHKLQLPHPKNAETNFNVLSTMEVEPNFRIPAAQSSNPREFQRPIQVHWFN</sequence>
<dbReference type="AlphaFoldDB" id="A0AA86W024"/>
<feature type="signal peptide" evidence="2">
    <location>
        <begin position="1"/>
        <end position="26"/>
    </location>
</feature>
<dbReference type="Pfam" id="PF03195">
    <property type="entry name" value="LOB"/>
    <property type="match status" value="1"/>
</dbReference>
<dbReference type="Proteomes" id="UP001189624">
    <property type="component" value="Chromosome 8"/>
</dbReference>
<organism evidence="4 5">
    <name type="scientific">Sphenostylis stenocarpa</name>
    <dbReference type="NCBI Taxonomy" id="92480"/>
    <lineage>
        <taxon>Eukaryota</taxon>
        <taxon>Viridiplantae</taxon>
        <taxon>Streptophyta</taxon>
        <taxon>Embryophyta</taxon>
        <taxon>Tracheophyta</taxon>
        <taxon>Spermatophyta</taxon>
        <taxon>Magnoliopsida</taxon>
        <taxon>eudicotyledons</taxon>
        <taxon>Gunneridae</taxon>
        <taxon>Pentapetalae</taxon>
        <taxon>rosids</taxon>
        <taxon>fabids</taxon>
        <taxon>Fabales</taxon>
        <taxon>Fabaceae</taxon>
        <taxon>Papilionoideae</taxon>
        <taxon>50 kb inversion clade</taxon>
        <taxon>NPAAA clade</taxon>
        <taxon>indigoferoid/millettioid clade</taxon>
        <taxon>Phaseoleae</taxon>
        <taxon>Sphenostylis</taxon>
    </lineage>
</organism>
<feature type="domain" description="LOB" evidence="3">
    <location>
        <begin position="107"/>
        <end position="149"/>
    </location>
</feature>
<dbReference type="EMBL" id="OY731405">
    <property type="protein sequence ID" value="CAJ1971410.1"/>
    <property type="molecule type" value="Genomic_DNA"/>
</dbReference>
<reference evidence="4" key="1">
    <citation type="submission" date="2023-10" db="EMBL/GenBank/DDBJ databases">
        <authorList>
            <person name="Domelevo Entfellner J.-B."/>
        </authorList>
    </citation>
    <scope>NUCLEOTIDE SEQUENCE</scope>
</reference>
<evidence type="ECO:0000313" key="4">
    <source>
        <dbReference type="EMBL" id="CAJ1971410.1"/>
    </source>
</evidence>
<dbReference type="InterPro" id="IPR004883">
    <property type="entry name" value="LOB"/>
</dbReference>